<dbReference type="VEuPathDB" id="TriTrypDB:TcIL3000_10_1780"/>
<sequence length="160" mass="18744">MDVEQYFDRKTREMAEEYGSMIQSQRDEIEQLQRRCNELLHERNLMRAAVAEDVRQFCLRYVEKQQAQQLNRLVVSTPVHSIPVLTLLHFLHEYSAGLVPIIEVGRRKRSRDTTSGTWSGPSGPHQQRLVQRMVARQCLRRREADAEELPSGVELQMQEL</sequence>
<organism evidence="3">
    <name type="scientific">Trypanosoma congolense (strain IL3000)</name>
    <dbReference type="NCBI Taxonomy" id="1068625"/>
    <lineage>
        <taxon>Eukaryota</taxon>
        <taxon>Discoba</taxon>
        <taxon>Euglenozoa</taxon>
        <taxon>Kinetoplastea</taxon>
        <taxon>Metakinetoplastina</taxon>
        <taxon>Trypanosomatida</taxon>
        <taxon>Trypanosomatidae</taxon>
        <taxon>Trypanosoma</taxon>
        <taxon>Nannomonas</taxon>
    </lineage>
</organism>
<evidence type="ECO:0000313" key="3">
    <source>
        <dbReference type="EMBL" id="CCC93419.1"/>
    </source>
</evidence>
<name>G0UVK3_TRYCI</name>
<dbReference type="EMBL" id="HE575323">
    <property type="protein sequence ID" value="CCC93419.1"/>
    <property type="molecule type" value="Genomic_DNA"/>
</dbReference>
<dbReference type="AlphaFoldDB" id="G0UVK3"/>
<gene>
    <name evidence="3" type="ORF">TCIL3000_10_1780</name>
</gene>
<feature type="region of interest" description="Disordered" evidence="2">
    <location>
        <begin position="110"/>
        <end position="129"/>
    </location>
</feature>
<accession>G0UVK3</accession>
<evidence type="ECO:0000256" key="2">
    <source>
        <dbReference type="SAM" id="MobiDB-lite"/>
    </source>
</evidence>
<protein>
    <submittedName>
        <fullName evidence="3">Uncharacterized protein</fullName>
    </submittedName>
</protein>
<keyword evidence="1" id="KW-0175">Coiled coil</keyword>
<reference evidence="3" key="1">
    <citation type="journal article" date="2012" name="Proc. Natl. Acad. Sci. U.S.A.">
        <title>Antigenic diversity is generated by distinct evolutionary mechanisms in African trypanosome species.</title>
        <authorList>
            <person name="Jackson A.P."/>
            <person name="Berry A."/>
            <person name="Aslett M."/>
            <person name="Allison H.C."/>
            <person name="Burton P."/>
            <person name="Vavrova-Anderson J."/>
            <person name="Brown R."/>
            <person name="Browne H."/>
            <person name="Corton N."/>
            <person name="Hauser H."/>
            <person name="Gamble J."/>
            <person name="Gilderthorp R."/>
            <person name="Marcello L."/>
            <person name="McQuillan J."/>
            <person name="Otto T.D."/>
            <person name="Quail M.A."/>
            <person name="Sanders M.J."/>
            <person name="van Tonder A."/>
            <person name="Ginger M.L."/>
            <person name="Field M.C."/>
            <person name="Barry J.D."/>
            <person name="Hertz-Fowler C."/>
            <person name="Berriman M."/>
        </authorList>
    </citation>
    <scope>NUCLEOTIDE SEQUENCE</scope>
    <source>
        <strain evidence="3">IL3000</strain>
    </source>
</reference>
<feature type="compositionally biased region" description="Polar residues" evidence="2">
    <location>
        <begin position="113"/>
        <end position="129"/>
    </location>
</feature>
<proteinExistence type="predicted"/>
<feature type="coiled-coil region" evidence="1">
    <location>
        <begin position="15"/>
        <end position="49"/>
    </location>
</feature>
<evidence type="ECO:0000256" key="1">
    <source>
        <dbReference type="SAM" id="Coils"/>
    </source>
</evidence>